<proteinExistence type="inferred from homology"/>
<feature type="region of interest" description="Disordered" evidence="4">
    <location>
        <begin position="522"/>
        <end position="553"/>
    </location>
</feature>
<protein>
    <submittedName>
        <fullName evidence="6">MobQ family relaxase</fullName>
    </submittedName>
</protein>
<keyword evidence="3" id="KW-0175">Coiled coil</keyword>
<dbReference type="InterPro" id="IPR005053">
    <property type="entry name" value="MobA_MobL"/>
</dbReference>
<dbReference type="AlphaFoldDB" id="A0AAJ6II69"/>
<evidence type="ECO:0000313" key="7">
    <source>
        <dbReference type="Proteomes" id="UP001244586"/>
    </source>
</evidence>
<evidence type="ECO:0000256" key="3">
    <source>
        <dbReference type="SAM" id="Coils"/>
    </source>
</evidence>
<accession>A0AAJ6II69</accession>
<organism evidence="6 7">
    <name type="scientific">Acinetobacter johnsonii</name>
    <dbReference type="NCBI Taxonomy" id="40214"/>
    <lineage>
        <taxon>Bacteria</taxon>
        <taxon>Pseudomonadati</taxon>
        <taxon>Pseudomonadota</taxon>
        <taxon>Gammaproteobacteria</taxon>
        <taxon>Moraxellales</taxon>
        <taxon>Moraxellaceae</taxon>
        <taxon>Acinetobacter</taxon>
    </lineage>
</organism>
<dbReference type="NCBIfam" id="NF041496">
    <property type="entry name" value="MobQ"/>
    <property type="match status" value="1"/>
</dbReference>
<feature type="compositionally biased region" description="Basic and acidic residues" evidence="4">
    <location>
        <begin position="522"/>
        <end position="544"/>
    </location>
</feature>
<feature type="domain" description="MobA/MobL protein" evidence="5">
    <location>
        <begin position="17"/>
        <end position="224"/>
    </location>
</feature>
<evidence type="ECO:0000256" key="1">
    <source>
        <dbReference type="ARBA" id="ARBA00010873"/>
    </source>
</evidence>
<dbReference type="Proteomes" id="UP001244586">
    <property type="component" value="Plasmid pAYTCM-6"/>
</dbReference>
<evidence type="ECO:0000256" key="2">
    <source>
        <dbReference type="ARBA" id="ARBA00022971"/>
    </source>
</evidence>
<evidence type="ECO:0000256" key="4">
    <source>
        <dbReference type="SAM" id="MobiDB-lite"/>
    </source>
</evidence>
<dbReference type="RefSeq" id="WP_308469723.1">
    <property type="nucleotide sequence ID" value="NZ_CP121782.1"/>
</dbReference>
<name>A0AAJ6II69_ACIJO</name>
<comment type="similarity">
    <text evidence="1">Belongs to the MobA/MobL family.</text>
</comment>
<dbReference type="Gene3D" id="3.30.930.30">
    <property type="match status" value="1"/>
</dbReference>
<dbReference type="Pfam" id="PF03389">
    <property type="entry name" value="MobA_MobL"/>
    <property type="match status" value="1"/>
</dbReference>
<gene>
    <name evidence="6" type="primary">mobQ</name>
    <name evidence="6" type="ORF">QBJ73_19740</name>
</gene>
<evidence type="ECO:0000259" key="5">
    <source>
        <dbReference type="Pfam" id="PF03389"/>
    </source>
</evidence>
<reference evidence="6 7" key="1">
    <citation type="submission" date="2023-04" db="EMBL/GenBank/DDBJ databases">
        <title>Acinetobacter johnsonii isolate AYTCM encoding NDM-1, OXA-58 and PER-1.</title>
        <authorList>
            <person name="Tian C."/>
            <person name="Wang S."/>
            <person name="Fan X."/>
            <person name="Xia D."/>
        </authorList>
    </citation>
    <scope>NUCLEOTIDE SEQUENCE [LARGE SCALE GENOMIC DNA]</scope>
    <source>
        <strain evidence="6 7">AYTCM</strain>
        <plasmid evidence="6 7">pAYTCM-6</plasmid>
    </source>
</reference>
<sequence>MAIYHFSVKTISRGNGRSAVACAAYRSGEKLVCNFYGKEQDYTKKTGVEFTEIYAPENTNTELLNRQTLWNKVEKAERRKDALLAREFEIAFPSELNAEQRENMLNELCRNLVKKYGVIVDAAIHAPHTDSGSDERNYHAHIMFTTRSINEQGGFSAKKYRDFSRDNGTETVSHWRESFAELCNHHLEQNGFDERVDHRSYEDQESDLEATQHEGPQATYLRRRGIFTEISLKNDEIKLRNLKIKKVIALDENIKVSEDLVQKVRSELQFQYSQAEYSEKTSQKLYEFQNEELSKLTTKLDTMSSAISELRKKEPLFFKTKWINQINDLIDQHNTQLDIQKHISGLSEIEKKERYSDHLNKWTEENQLLQPKKSFAKLDEPNITVKQRKLNDQISNIDHQISEISRRETEYQEYVRDQRLEIINSYIFEEDNYGNKYFSPQNGEKQKRLYAEEMEDLKIQELHAAFTKKIETEAQQEFAKKRAIQLENDRKDHELREQQLRKEREQQEQLYVYEQERREQEHMAFLRRQELEKQQKNEPKKPEQDNDNDYTPW</sequence>
<keyword evidence="7" id="KW-1185">Reference proteome</keyword>
<feature type="coiled-coil region" evidence="3">
    <location>
        <begin position="469"/>
        <end position="510"/>
    </location>
</feature>
<keyword evidence="2" id="KW-0184">Conjugation</keyword>
<evidence type="ECO:0000313" key="6">
    <source>
        <dbReference type="EMBL" id="WMG20191.1"/>
    </source>
</evidence>
<keyword evidence="6" id="KW-0614">Plasmid</keyword>
<dbReference type="EMBL" id="CP121782">
    <property type="protein sequence ID" value="WMG20191.1"/>
    <property type="molecule type" value="Genomic_DNA"/>
</dbReference>
<geneLocation type="plasmid" evidence="6 7">
    <name>pAYTCM-6</name>
</geneLocation>